<dbReference type="EMBL" id="JAMQBK010000025">
    <property type="protein sequence ID" value="MCM2370955.1"/>
    <property type="molecule type" value="Genomic_DNA"/>
</dbReference>
<evidence type="ECO:0000256" key="1">
    <source>
        <dbReference type="SAM" id="Coils"/>
    </source>
</evidence>
<organism evidence="2 3">
    <name type="scientific">Aporhodopirellula aestuarii</name>
    <dbReference type="NCBI Taxonomy" id="2950107"/>
    <lineage>
        <taxon>Bacteria</taxon>
        <taxon>Pseudomonadati</taxon>
        <taxon>Planctomycetota</taxon>
        <taxon>Planctomycetia</taxon>
        <taxon>Pirellulales</taxon>
        <taxon>Pirellulaceae</taxon>
        <taxon>Aporhodopirellula</taxon>
    </lineage>
</organism>
<accession>A0ABT0U231</accession>
<comment type="caution">
    <text evidence="2">The sequence shown here is derived from an EMBL/GenBank/DDBJ whole genome shotgun (WGS) entry which is preliminary data.</text>
</comment>
<evidence type="ECO:0000313" key="3">
    <source>
        <dbReference type="Proteomes" id="UP001202961"/>
    </source>
</evidence>
<proteinExistence type="predicted"/>
<protein>
    <recommendedName>
        <fullName evidence="4">Host attachment protein</fullName>
    </recommendedName>
</protein>
<keyword evidence="3" id="KW-1185">Reference proteome</keyword>
<evidence type="ECO:0008006" key="4">
    <source>
        <dbReference type="Google" id="ProtNLM"/>
    </source>
</evidence>
<name>A0ABT0U231_9BACT</name>
<evidence type="ECO:0000313" key="2">
    <source>
        <dbReference type="EMBL" id="MCM2370955.1"/>
    </source>
</evidence>
<dbReference type="RefSeq" id="WP_250928593.1">
    <property type="nucleotide sequence ID" value="NZ_JAMQBK010000025.1"/>
</dbReference>
<sequence>MAKGAPKKTTKGYNVTAIQQWRIENVKTQPKDESEFSVRMAMARLRKEEALAEEAEWKAKKIELELRKQAANLVDLDAVDQFFTQLIAGGRRQLLRIPEEIAAGFPEDQRVEVRDLIAKHLEMWLRSMNAKSKNLAGIREL</sequence>
<reference evidence="2 3" key="1">
    <citation type="journal article" date="2022" name="Syst. Appl. Microbiol.">
        <title>Rhodopirellula aestuarii sp. nov., a novel member of the genus Rhodopirellula isolated from brackish sediments collected in the Tagus River estuary, Portugal.</title>
        <authorList>
            <person name="Vitorino I.R."/>
            <person name="Klimek D."/>
            <person name="Calusinska M."/>
            <person name="Lobo-da-Cunha A."/>
            <person name="Vasconcelos V."/>
            <person name="Lage O.M."/>
        </authorList>
    </citation>
    <scope>NUCLEOTIDE SEQUENCE [LARGE SCALE GENOMIC DNA]</scope>
    <source>
        <strain evidence="2 3">ICT_H3.1</strain>
    </source>
</reference>
<gene>
    <name evidence="2" type="ORF">NB063_10080</name>
</gene>
<dbReference type="Proteomes" id="UP001202961">
    <property type="component" value="Unassembled WGS sequence"/>
</dbReference>
<feature type="coiled-coil region" evidence="1">
    <location>
        <begin position="45"/>
        <end position="72"/>
    </location>
</feature>
<keyword evidence="1" id="KW-0175">Coiled coil</keyword>